<dbReference type="Proteomes" id="UP000470771">
    <property type="component" value="Unassembled WGS sequence"/>
</dbReference>
<dbReference type="AlphaFoldDB" id="A0A6N9NGD7"/>
<evidence type="ECO:0000313" key="1">
    <source>
        <dbReference type="EMBL" id="NBG65706.1"/>
    </source>
</evidence>
<dbReference type="EMBL" id="WWNE01000005">
    <property type="protein sequence ID" value="NBG65706.1"/>
    <property type="molecule type" value="Genomic_DNA"/>
</dbReference>
<keyword evidence="2" id="KW-1185">Reference proteome</keyword>
<name>A0A6N9NGD7_9FLAO</name>
<protein>
    <submittedName>
        <fullName evidence="1">Uncharacterized protein</fullName>
    </submittedName>
</protein>
<reference evidence="1 2" key="1">
    <citation type="submission" date="2019-12" db="EMBL/GenBank/DDBJ databases">
        <authorList>
            <person name="Zhao J."/>
        </authorList>
    </citation>
    <scope>NUCLEOTIDE SEQUENCE [LARGE SCALE GENOMIC DNA]</scope>
    <source>
        <strain evidence="1 2">S-15</strain>
    </source>
</reference>
<dbReference type="RefSeq" id="WP_160632648.1">
    <property type="nucleotide sequence ID" value="NZ_WWNE01000005.1"/>
</dbReference>
<evidence type="ECO:0000313" key="2">
    <source>
        <dbReference type="Proteomes" id="UP000470771"/>
    </source>
</evidence>
<gene>
    <name evidence="1" type="ORF">GQN54_06225</name>
</gene>
<accession>A0A6N9NGD7</accession>
<sequence length="214" mass="25073">MSKAQECIVGQYQEVFLNLAESDRVIQFRKDGSFTYEEWDDTGDYFGMGSFYIKRDSLFLNFQQIRKQEDAVKIVAQENQDTVSSILIHNTYFRGELWPFNYRILQGDSLIERGKSDLLGNAFFKLKVNQIIDIVVYSSNSKSILQQPVQFKVDATPKNQDFVILLNVLPKNTQFIQDIVKACPIKRYRSGRRFYIKENQAWKKFKKNGIVYSE</sequence>
<comment type="caution">
    <text evidence="1">The sequence shown here is derived from an EMBL/GenBank/DDBJ whole genome shotgun (WGS) entry which is preliminary data.</text>
</comment>
<proteinExistence type="predicted"/>
<organism evidence="1 2">
    <name type="scientific">Acidiluteibacter ferrifornacis</name>
    <dbReference type="NCBI Taxonomy" id="2692424"/>
    <lineage>
        <taxon>Bacteria</taxon>
        <taxon>Pseudomonadati</taxon>
        <taxon>Bacteroidota</taxon>
        <taxon>Flavobacteriia</taxon>
        <taxon>Flavobacteriales</taxon>
        <taxon>Cryomorphaceae</taxon>
        <taxon>Acidiluteibacter</taxon>
    </lineage>
</organism>